<comment type="subcellular location">
    <subcellularLocation>
        <location evidence="1">Cell membrane</location>
        <topology evidence="1">Multi-pass membrane protein</topology>
    </subcellularLocation>
</comment>
<sequence length="378" mass="41401">MYGILKIAYKLLVNDKGKFVALLVGITFAVFLMVMMTSMFAGILTRSSSTILNVGAKVWVMDPAVNTPASSIPMPDYVVDAVRSIKGVKYAVPLYSGGALVKLRSGAYQAVTVIGLDDPSLFGRPELVAGQIKDIYAENAFIVVEDAEFKKLENPKLGTTFEINDHQGVVVGLAKVVSAGLFGIPTLYTTYNRAITYIPSTRFTASYILVEPKSLQDIPYIQQQVQALGYEALTKDEFIQKISDFYKYQTGLGINVLVMTVISFIVGLSISGQTFYTFILENLEKFGAIKAIGAKGRQLVYMILFQALFTALIGYGLGIGLAALLITVARSRMPDYAAMITFSNIWLAFIMVLIIAGISSYIGIRKVIRIEPFDIFRG</sequence>
<evidence type="ECO:0000313" key="10">
    <source>
        <dbReference type="EMBL" id="CBI11832.1"/>
    </source>
</evidence>
<keyword evidence="3" id="KW-1003">Cell membrane</keyword>
<gene>
    <name evidence="10" type="ORF">CARN7_2680</name>
</gene>
<dbReference type="GO" id="GO:0005886">
    <property type="term" value="C:plasma membrane"/>
    <property type="evidence" value="ECO:0007669"/>
    <property type="project" value="UniProtKB-SubCell"/>
</dbReference>
<comment type="caution">
    <text evidence="10">The sequence shown here is derived from an EMBL/GenBank/DDBJ whole genome shotgun (WGS) entry which is preliminary data.</text>
</comment>
<dbReference type="Pfam" id="PF12704">
    <property type="entry name" value="MacB_PCD"/>
    <property type="match status" value="1"/>
</dbReference>
<keyword evidence="5 7" id="KW-1133">Transmembrane helix</keyword>
<keyword evidence="2" id="KW-0813">Transport</keyword>
<dbReference type="EMBL" id="CABR01000171">
    <property type="protein sequence ID" value="CBI11832.1"/>
    <property type="molecule type" value="Genomic_DNA"/>
</dbReference>
<reference evidence="10" key="1">
    <citation type="submission" date="2009-10" db="EMBL/GenBank/DDBJ databases">
        <title>Diversity of trophic interactions inside an arsenic-rich microbial ecosystem.</title>
        <authorList>
            <person name="Bertin P.N."/>
            <person name="Heinrich-Salmeron A."/>
            <person name="Pelletier E."/>
            <person name="Goulhen-Chollet F."/>
            <person name="Arsene-Ploetze F."/>
            <person name="Gallien S."/>
            <person name="Calteau A."/>
            <person name="Vallenet D."/>
            <person name="Casiot C."/>
            <person name="Chane-Woon-Ming B."/>
            <person name="Giloteaux L."/>
            <person name="Barakat M."/>
            <person name="Bonnefoy V."/>
            <person name="Bruneel O."/>
            <person name="Chandler M."/>
            <person name="Cleiss J."/>
            <person name="Duran R."/>
            <person name="Elbaz-Poulichet F."/>
            <person name="Fonknechten N."/>
            <person name="Lauga B."/>
            <person name="Mornico D."/>
            <person name="Ortet P."/>
            <person name="Schaeffer C."/>
            <person name="Siguier P."/>
            <person name="Alexander Thil Smith A."/>
            <person name="Van Dorsselaer A."/>
            <person name="Weissenbach J."/>
            <person name="Medigue C."/>
            <person name="Le Paslier D."/>
        </authorList>
    </citation>
    <scope>NUCLEOTIDE SEQUENCE</scope>
</reference>
<feature type="domain" description="ABC3 transporter permease C-terminal" evidence="8">
    <location>
        <begin position="258"/>
        <end position="372"/>
    </location>
</feature>
<protein>
    <submittedName>
        <fullName evidence="10">Putative ABC-type transport system, permease component</fullName>
    </submittedName>
</protein>
<name>E6QX58_9ZZZZ</name>
<keyword evidence="4 7" id="KW-0812">Transmembrane</keyword>
<dbReference type="PANTHER" id="PTHR43738:SF1">
    <property type="entry name" value="HEMIN TRANSPORT SYSTEM PERMEASE PROTEIN HRTB-RELATED"/>
    <property type="match status" value="1"/>
</dbReference>
<organism evidence="10">
    <name type="scientific">mine drainage metagenome</name>
    <dbReference type="NCBI Taxonomy" id="410659"/>
    <lineage>
        <taxon>unclassified sequences</taxon>
        <taxon>metagenomes</taxon>
        <taxon>ecological metagenomes</taxon>
    </lineage>
</organism>
<feature type="transmembrane region" description="Helical" evidence="7">
    <location>
        <begin position="256"/>
        <end position="279"/>
    </location>
</feature>
<evidence type="ECO:0000259" key="8">
    <source>
        <dbReference type="Pfam" id="PF02687"/>
    </source>
</evidence>
<dbReference type="InterPro" id="IPR051125">
    <property type="entry name" value="ABC-4/HrtB_transporter"/>
</dbReference>
<evidence type="ECO:0000256" key="7">
    <source>
        <dbReference type="SAM" id="Phobius"/>
    </source>
</evidence>
<feature type="transmembrane region" description="Helical" evidence="7">
    <location>
        <begin position="20"/>
        <end position="44"/>
    </location>
</feature>
<evidence type="ECO:0000259" key="9">
    <source>
        <dbReference type="Pfam" id="PF12704"/>
    </source>
</evidence>
<evidence type="ECO:0000256" key="5">
    <source>
        <dbReference type="ARBA" id="ARBA00022989"/>
    </source>
</evidence>
<proteinExistence type="predicted"/>
<dbReference type="Pfam" id="PF02687">
    <property type="entry name" value="FtsX"/>
    <property type="match status" value="1"/>
</dbReference>
<keyword evidence="6 7" id="KW-0472">Membrane</keyword>
<dbReference type="PANTHER" id="PTHR43738">
    <property type="entry name" value="ABC TRANSPORTER, MEMBRANE PROTEIN"/>
    <property type="match status" value="1"/>
</dbReference>
<dbReference type="InterPro" id="IPR003838">
    <property type="entry name" value="ABC3_permease_C"/>
</dbReference>
<feature type="domain" description="MacB-like periplasmic core" evidence="9">
    <location>
        <begin position="23"/>
        <end position="227"/>
    </location>
</feature>
<evidence type="ECO:0000256" key="3">
    <source>
        <dbReference type="ARBA" id="ARBA00022475"/>
    </source>
</evidence>
<feature type="transmembrane region" description="Helical" evidence="7">
    <location>
        <begin position="345"/>
        <end position="364"/>
    </location>
</feature>
<evidence type="ECO:0000256" key="4">
    <source>
        <dbReference type="ARBA" id="ARBA00022692"/>
    </source>
</evidence>
<evidence type="ECO:0000256" key="1">
    <source>
        <dbReference type="ARBA" id="ARBA00004651"/>
    </source>
</evidence>
<dbReference type="AlphaFoldDB" id="E6QX58"/>
<feature type="transmembrane region" description="Helical" evidence="7">
    <location>
        <begin position="299"/>
        <end position="325"/>
    </location>
</feature>
<evidence type="ECO:0000256" key="6">
    <source>
        <dbReference type="ARBA" id="ARBA00023136"/>
    </source>
</evidence>
<dbReference type="InterPro" id="IPR025857">
    <property type="entry name" value="MacB_PCD"/>
</dbReference>
<accession>E6QX58</accession>
<evidence type="ECO:0000256" key="2">
    <source>
        <dbReference type="ARBA" id="ARBA00022448"/>
    </source>
</evidence>